<dbReference type="InterPro" id="IPR023214">
    <property type="entry name" value="HAD_sf"/>
</dbReference>
<dbReference type="SFLD" id="SFLDS00003">
    <property type="entry name" value="Haloacid_Dehalogenase"/>
    <property type="match status" value="1"/>
</dbReference>
<keyword evidence="5" id="KW-1185">Reference proteome</keyword>
<dbReference type="InterPro" id="IPR036412">
    <property type="entry name" value="HAD-like_sf"/>
</dbReference>
<dbReference type="Gene3D" id="3.40.50.1000">
    <property type="entry name" value="HAD superfamily/HAD-like"/>
    <property type="match status" value="1"/>
</dbReference>
<dbReference type="InterPro" id="IPR006439">
    <property type="entry name" value="HAD-SF_hydro_IA"/>
</dbReference>
<gene>
    <name evidence="4" type="ORF">ACFQY0_09155</name>
</gene>
<reference evidence="5" key="1">
    <citation type="journal article" date="2019" name="Int. J. Syst. Evol. Microbiol.">
        <title>The Global Catalogue of Microorganisms (GCM) 10K type strain sequencing project: providing services to taxonomists for standard genome sequencing and annotation.</title>
        <authorList>
            <consortium name="The Broad Institute Genomics Platform"/>
            <consortium name="The Broad Institute Genome Sequencing Center for Infectious Disease"/>
            <person name="Wu L."/>
            <person name="Ma J."/>
        </authorList>
    </citation>
    <scope>NUCLEOTIDE SEQUENCE [LARGE SCALE GENOMIC DNA]</scope>
    <source>
        <strain evidence="5">CGMCC 4.1467</strain>
    </source>
</reference>
<dbReference type="Pfam" id="PF00702">
    <property type="entry name" value="Hydrolase"/>
    <property type="match status" value="1"/>
</dbReference>
<dbReference type="SUPFAM" id="SSF56784">
    <property type="entry name" value="HAD-like"/>
    <property type="match status" value="1"/>
</dbReference>
<accession>A0ABW2L8E4</accession>
<dbReference type="SFLD" id="SFLDG01129">
    <property type="entry name" value="C1.5:_HAD__Beta-PGM__Phosphata"/>
    <property type="match status" value="1"/>
</dbReference>
<keyword evidence="2" id="KW-0378">Hydrolase</keyword>
<comment type="caution">
    <text evidence="4">The sequence shown here is derived from an EMBL/GenBank/DDBJ whole genome shotgun (WGS) entry which is preliminary data.</text>
</comment>
<feature type="chain" id="PRO_5046007510" evidence="3">
    <location>
        <begin position="20"/>
        <end position="260"/>
    </location>
</feature>
<proteinExistence type="inferred from homology"/>
<dbReference type="PANTHER" id="PTHR43316">
    <property type="entry name" value="HYDROLASE, HALOACID DELAHOGENASE-RELATED"/>
    <property type="match status" value="1"/>
</dbReference>
<dbReference type="PANTHER" id="PTHR43316:SF3">
    <property type="entry name" value="HALOACID DEHALOGENASE, TYPE II (AFU_ORTHOLOGUE AFUA_2G07750)-RELATED"/>
    <property type="match status" value="1"/>
</dbReference>
<dbReference type="Proteomes" id="UP001596472">
    <property type="component" value="Unassembled WGS sequence"/>
</dbReference>
<keyword evidence="3" id="KW-0732">Signal</keyword>
<dbReference type="RefSeq" id="WP_379712272.1">
    <property type="nucleotide sequence ID" value="NZ_JBHTBS010000004.1"/>
</dbReference>
<evidence type="ECO:0000256" key="3">
    <source>
        <dbReference type="SAM" id="SignalP"/>
    </source>
</evidence>
<dbReference type="PRINTS" id="PR00413">
    <property type="entry name" value="HADHALOGNASE"/>
</dbReference>
<evidence type="ECO:0000256" key="2">
    <source>
        <dbReference type="ARBA" id="ARBA00022801"/>
    </source>
</evidence>
<dbReference type="InterPro" id="IPR006328">
    <property type="entry name" value="2-HAD"/>
</dbReference>
<organism evidence="4 5">
    <name type="scientific">Haloferula chungangensis</name>
    <dbReference type="NCBI Taxonomy" id="1048331"/>
    <lineage>
        <taxon>Bacteria</taxon>
        <taxon>Pseudomonadati</taxon>
        <taxon>Verrucomicrobiota</taxon>
        <taxon>Verrucomicrobiia</taxon>
        <taxon>Verrucomicrobiales</taxon>
        <taxon>Verrucomicrobiaceae</taxon>
        <taxon>Haloferula</taxon>
    </lineage>
</organism>
<dbReference type="Gene3D" id="1.10.150.240">
    <property type="entry name" value="Putative phosphatase, domain 2"/>
    <property type="match status" value="1"/>
</dbReference>
<evidence type="ECO:0000313" key="5">
    <source>
        <dbReference type="Proteomes" id="UP001596472"/>
    </source>
</evidence>
<dbReference type="NCBIfam" id="TIGR01428">
    <property type="entry name" value="HAD_type_II"/>
    <property type="match status" value="1"/>
</dbReference>
<evidence type="ECO:0000313" key="4">
    <source>
        <dbReference type="EMBL" id="MFC7337341.1"/>
    </source>
</evidence>
<name>A0ABW2L8E4_9BACT</name>
<comment type="similarity">
    <text evidence="1">Belongs to the HAD-like hydrolase superfamily. S-2-haloalkanoic acid dehalogenase family.</text>
</comment>
<dbReference type="InterPro" id="IPR023198">
    <property type="entry name" value="PGP-like_dom2"/>
</dbReference>
<dbReference type="NCBIfam" id="TIGR01493">
    <property type="entry name" value="HAD-SF-IA-v2"/>
    <property type="match status" value="1"/>
</dbReference>
<feature type="signal peptide" evidence="3">
    <location>
        <begin position="1"/>
        <end position="19"/>
    </location>
</feature>
<evidence type="ECO:0000256" key="1">
    <source>
        <dbReference type="ARBA" id="ARBA00008106"/>
    </source>
</evidence>
<dbReference type="CDD" id="cd02588">
    <property type="entry name" value="HAD_L2-DEX"/>
    <property type="match status" value="1"/>
</dbReference>
<dbReference type="EMBL" id="JBHTBS010000004">
    <property type="protein sequence ID" value="MFC7337341.1"/>
    <property type="molecule type" value="Genomic_DNA"/>
</dbReference>
<sequence>MAGKIILVGLLLLMAAVSARSEPAQNKPEMPESTMQRPKVIFLDVNETLLDLAPLKKSVGKALDGKEELLPLWFSTMLHYSLVETLSGTYHHFSEIGVAALMMVAESKGIELEREEAEEAIVPVLRSLPAHADVKEGLKSLKDQGFTLVSLTNSSNEGVKAQFENAGLIDLVDQRLTVEDTKKFKPHQEVYRWAMDKLGVDAGEAMMVAAHAWDIAGADAAGMRTVFVKRPGKVAYPLAKSPDHTVQDLKELAALMESQK</sequence>
<dbReference type="InterPro" id="IPR051540">
    <property type="entry name" value="S-2-haloacid_dehalogenase"/>
</dbReference>
<protein>
    <submittedName>
        <fullName evidence="4">Haloacid dehalogenase type II</fullName>
    </submittedName>
</protein>